<proteinExistence type="predicted"/>
<dbReference type="Pfam" id="PF01103">
    <property type="entry name" value="Omp85"/>
    <property type="match status" value="1"/>
</dbReference>
<name>A0A9X2JBF8_9SPHI</name>
<evidence type="ECO:0000256" key="1">
    <source>
        <dbReference type="ARBA" id="ARBA00004370"/>
    </source>
</evidence>
<dbReference type="Proteomes" id="UP001155182">
    <property type="component" value="Unassembled WGS sequence"/>
</dbReference>
<evidence type="ECO:0000313" key="6">
    <source>
        <dbReference type="Proteomes" id="UP001155182"/>
    </source>
</evidence>
<keyword evidence="2" id="KW-0472">Membrane</keyword>
<accession>A0A9X2JBF8</accession>
<protein>
    <submittedName>
        <fullName evidence="5">Outer membrane protein assembly factor</fullName>
    </submittedName>
</protein>
<feature type="chain" id="PRO_5040894886" evidence="3">
    <location>
        <begin position="30"/>
        <end position="442"/>
    </location>
</feature>
<gene>
    <name evidence="5" type="ORF">NF867_00650</name>
</gene>
<comment type="caution">
    <text evidence="5">The sequence shown here is derived from an EMBL/GenBank/DDBJ whole genome shotgun (WGS) entry which is preliminary data.</text>
</comment>
<dbReference type="Gene3D" id="2.40.160.50">
    <property type="entry name" value="membrane protein fhac: a member of the omp85/tpsb transporter family"/>
    <property type="match status" value="1"/>
</dbReference>
<keyword evidence="6" id="KW-1185">Reference proteome</keyword>
<dbReference type="AlphaFoldDB" id="A0A9X2JBF8"/>
<evidence type="ECO:0000313" key="5">
    <source>
        <dbReference type="EMBL" id="MCO4291369.1"/>
    </source>
</evidence>
<dbReference type="InterPro" id="IPR000184">
    <property type="entry name" value="Bac_surfAg_D15"/>
</dbReference>
<keyword evidence="3" id="KW-0732">Signal</keyword>
<evidence type="ECO:0000256" key="2">
    <source>
        <dbReference type="ARBA" id="ARBA00023136"/>
    </source>
</evidence>
<dbReference type="RefSeq" id="WP_252585569.1">
    <property type="nucleotide sequence ID" value="NZ_JAMWYS010000003.1"/>
</dbReference>
<comment type="subcellular location">
    <subcellularLocation>
        <location evidence="1">Membrane</location>
    </subcellularLocation>
</comment>
<evidence type="ECO:0000256" key="3">
    <source>
        <dbReference type="SAM" id="SignalP"/>
    </source>
</evidence>
<evidence type="ECO:0000259" key="4">
    <source>
        <dbReference type="Pfam" id="PF01103"/>
    </source>
</evidence>
<feature type="domain" description="Bacterial surface antigen (D15)" evidence="4">
    <location>
        <begin position="247"/>
        <end position="442"/>
    </location>
</feature>
<reference evidence="5" key="1">
    <citation type="submission" date="2022-06" db="EMBL/GenBank/DDBJ databases">
        <title>Solitalea sp. MAHUQ-68 isolated from rhizospheric soil.</title>
        <authorList>
            <person name="Huq M.A."/>
        </authorList>
    </citation>
    <scope>NUCLEOTIDE SEQUENCE</scope>
    <source>
        <strain evidence="5">MAHUQ-68</strain>
    </source>
</reference>
<dbReference type="EMBL" id="JAMWYS010000003">
    <property type="protein sequence ID" value="MCO4291369.1"/>
    <property type="molecule type" value="Genomic_DNA"/>
</dbReference>
<sequence>MIKIFNKYLFKIIAVVIAVVCLNCATGLAQSKTDSTRLGADSVKLKTDSIKLATDSAEYQVKDIGDVLFKKKKGKNPKPQKNSFFLAIPVIGSQPATGFMFGLTGQYTFKGPKPDDKYSTVNLSATYTTKNQLLINMKNNVLLSNNKIFLSGDWRFYIFSQPNYGLGTDIIPPRDEDPDFSLDDLSEPMDYNYLKFHQTASWLVSEHFYVGAGVHFDGYSSIDDKKLDTANHIYTAHYNYNVKYGFDPENYSVNGASLNLLYDSRDNQINPNRGWYGNVNFRINPKLGKNQASSNVLFAEMRYFRPLSKRNLQHVWGIWAFGQFVTSGKVPYLNLPSIGWDQRSRSGKGYTQGVFRGDNMLYLETEYRFPISKNQLFSGTVFGDFTTASDKDRGVKLFETIQPAVGVGFRILLDKATRTNLIFNYAWANRSKAFYLNAGESF</sequence>
<feature type="signal peptide" evidence="3">
    <location>
        <begin position="1"/>
        <end position="29"/>
    </location>
</feature>
<organism evidence="5 6">
    <name type="scientific">Solitalea agri</name>
    <dbReference type="NCBI Taxonomy" id="2953739"/>
    <lineage>
        <taxon>Bacteria</taxon>
        <taxon>Pseudomonadati</taxon>
        <taxon>Bacteroidota</taxon>
        <taxon>Sphingobacteriia</taxon>
        <taxon>Sphingobacteriales</taxon>
        <taxon>Sphingobacteriaceae</taxon>
        <taxon>Solitalea</taxon>
    </lineage>
</organism>
<dbReference type="GO" id="GO:0019867">
    <property type="term" value="C:outer membrane"/>
    <property type="evidence" value="ECO:0007669"/>
    <property type="project" value="InterPro"/>
</dbReference>